<proteinExistence type="predicted"/>
<keyword evidence="1" id="KW-0472">Membrane</keyword>
<name>A0A1M6JZ93_MALRU</name>
<feature type="transmembrane region" description="Helical" evidence="1">
    <location>
        <begin position="92"/>
        <end position="113"/>
    </location>
</feature>
<feature type="transmembrane region" description="Helical" evidence="1">
    <location>
        <begin position="48"/>
        <end position="72"/>
    </location>
</feature>
<dbReference type="EMBL" id="FQZT01000009">
    <property type="protein sequence ID" value="SHJ52023.1"/>
    <property type="molecule type" value="Genomic_DNA"/>
</dbReference>
<gene>
    <name evidence="2" type="ORF">SAMN02745165_02579</name>
</gene>
<dbReference type="Proteomes" id="UP000184171">
    <property type="component" value="Unassembled WGS sequence"/>
</dbReference>
<evidence type="ECO:0000313" key="3">
    <source>
        <dbReference type="Proteomes" id="UP000184171"/>
    </source>
</evidence>
<keyword evidence="3" id="KW-1185">Reference proteome</keyword>
<dbReference type="STRING" id="1122189.SAMN02745165_02579"/>
<dbReference type="AlphaFoldDB" id="A0A1M6JZ93"/>
<keyword evidence="1" id="KW-0812">Transmembrane</keyword>
<organism evidence="2 3">
    <name type="scientific">Malonomonas rubra DSM 5091</name>
    <dbReference type="NCBI Taxonomy" id="1122189"/>
    <lineage>
        <taxon>Bacteria</taxon>
        <taxon>Pseudomonadati</taxon>
        <taxon>Thermodesulfobacteriota</taxon>
        <taxon>Desulfuromonadia</taxon>
        <taxon>Desulfuromonadales</taxon>
        <taxon>Geopsychrobacteraceae</taxon>
        <taxon>Malonomonas</taxon>
    </lineage>
</organism>
<dbReference type="RefSeq" id="WP_072909145.1">
    <property type="nucleotide sequence ID" value="NZ_FQZT01000009.1"/>
</dbReference>
<evidence type="ECO:0000313" key="2">
    <source>
        <dbReference type="EMBL" id="SHJ52023.1"/>
    </source>
</evidence>
<protein>
    <submittedName>
        <fullName evidence="2">Uncharacterized protein</fullName>
    </submittedName>
</protein>
<evidence type="ECO:0000256" key="1">
    <source>
        <dbReference type="SAM" id="Phobius"/>
    </source>
</evidence>
<reference evidence="2 3" key="1">
    <citation type="submission" date="2016-11" db="EMBL/GenBank/DDBJ databases">
        <authorList>
            <person name="Jaros S."/>
            <person name="Januszkiewicz K."/>
            <person name="Wedrychowicz H."/>
        </authorList>
    </citation>
    <scope>NUCLEOTIDE SEQUENCE [LARGE SCALE GENOMIC DNA]</scope>
    <source>
        <strain evidence="2 3">DSM 5091</strain>
    </source>
</reference>
<accession>A0A1M6JZ93</accession>
<sequence length="119" mass="13308">MWKLTIIANSFLMLLFWVFAALLAEPAYNHFVQYADADLPQLPALTQYVLTARPLSLLLPALWAMGSVSLLVRLREKEPGQRREWVQLHSSVTLIVGLLLLILSLTAGILPFLNIGTPL</sequence>
<keyword evidence="1" id="KW-1133">Transmembrane helix</keyword>